<gene>
    <name evidence="1" type="ORF">ADL12_45645</name>
</gene>
<evidence type="ECO:0000313" key="1">
    <source>
        <dbReference type="EMBL" id="KUL21119.1"/>
    </source>
</evidence>
<evidence type="ECO:0008006" key="3">
    <source>
        <dbReference type="Google" id="ProtNLM"/>
    </source>
</evidence>
<organism evidence="1 2">
    <name type="scientific">Streptomyces regalis</name>
    <dbReference type="NCBI Taxonomy" id="68262"/>
    <lineage>
        <taxon>Bacteria</taxon>
        <taxon>Bacillati</taxon>
        <taxon>Actinomycetota</taxon>
        <taxon>Actinomycetes</taxon>
        <taxon>Kitasatosporales</taxon>
        <taxon>Streptomycetaceae</taxon>
        <taxon>Streptomyces</taxon>
    </lineage>
</organism>
<sequence length="92" mass="9733">MSVSYESLGRASHVRPGRASLHLARAASLAPSPHNSQPWLFAAEDHDHGFEVHLHGGRRMLLTDPGGGVGPMTRAVQLANVVEAAEGNANTM</sequence>
<comment type="caution">
    <text evidence="1">The sequence shown here is derived from an EMBL/GenBank/DDBJ whole genome shotgun (WGS) entry which is preliminary data.</text>
</comment>
<dbReference type="RefSeq" id="WP_062714683.1">
    <property type="nucleotide sequence ID" value="NZ_LLZG01000411.1"/>
</dbReference>
<accession>A0A101J6I0</accession>
<dbReference type="AlphaFoldDB" id="A0A101J6I0"/>
<evidence type="ECO:0000313" key="2">
    <source>
        <dbReference type="Proteomes" id="UP000053923"/>
    </source>
</evidence>
<reference evidence="2" key="1">
    <citation type="submission" date="2015-10" db="EMBL/GenBank/DDBJ databases">
        <authorList>
            <person name="Ju K.-S."/>
            <person name="Doroghazi J.R."/>
            <person name="Metcalf W.W."/>
        </authorList>
    </citation>
    <scope>NUCLEOTIDE SEQUENCE [LARGE SCALE GENOMIC DNA]</scope>
    <source>
        <strain evidence="2">NRRL 3151</strain>
    </source>
</reference>
<protein>
    <recommendedName>
        <fullName evidence="3">Nitroreductase domain-containing protein</fullName>
    </recommendedName>
</protein>
<keyword evidence="2" id="KW-1185">Reference proteome</keyword>
<dbReference type="EMBL" id="LLZG01000411">
    <property type="protein sequence ID" value="KUL21119.1"/>
    <property type="molecule type" value="Genomic_DNA"/>
</dbReference>
<proteinExistence type="predicted"/>
<dbReference type="Proteomes" id="UP000053923">
    <property type="component" value="Unassembled WGS sequence"/>
</dbReference>
<name>A0A101J6I0_9ACTN</name>